<dbReference type="EMBL" id="JANSHE010000158">
    <property type="protein sequence ID" value="KAJ3015461.1"/>
    <property type="molecule type" value="Genomic_DNA"/>
</dbReference>
<organism evidence="1 2">
    <name type="scientific">Trametes sanguinea</name>
    <dbReference type="NCBI Taxonomy" id="158606"/>
    <lineage>
        <taxon>Eukaryota</taxon>
        <taxon>Fungi</taxon>
        <taxon>Dikarya</taxon>
        <taxon>Basidiomycota</taxon>
        <taxon>Agaricomycotina</taxon>
        <taxon>Agaricomycetes</taxon>
        <taxon>Polyporales</taxon>
        <taxon>Polyporaceae</taxon>
        <taxon>Trametes</taxon>
    </lineage>
</organism>
<sequence>MAWRGRVHSGDASVTWRDAPSSSGRYLERLSGALRTLFRHYELPCIQSPLAVMSCDPDALLHACILAKNPASFKDSDDAPLIHELLHMATMCAHLATRYSAGESAADEGSLRADYKAIYNEDLIQHLVPHLHDPVHTSIIGSVIDSVAEPLNNALCPRIFASVKSRLLQELCEPLVERALPLLQENLLEYILGDDFKQFHGNSALLQANPRELSAAEPVGSLVSKSRTASVDASPSAAQICTASDYAESPPDVASPGPSKRPRRHTYLSSRTPTLMRPKWEVQRASRV</sequence>
<protein>
    <submittedName>
        <fullName evidence="1">Uncharacterized protein</fullName>
    </submittedName>
</protein>
<evidence type="ECO:0000313" key="2">
    <source>
        <dbReference type="Proteomes" id="UP001144978"/>
    </source>
</evidence>
<keyword evidence="2" id="KW-1185">Reference proteome</keyword>
<reference evidence="1" key="1">
    <citation type="submission" date="2022-08" db="EMBL/GenBank/DDBJ databases">
        <title>Genome Sequence of Pycnoporus sanguineus.</title>
        <authorList>
            <person name="Buettner E."/>
        </authorList>
    </citation>
    <scope>NUCLEOTIDE SEQUENCE</scope>
    <source>
        <strain evidence="1">CG-C14</strain>
    </source>
</reference>
<accession>A0ACC1Q9V3</accession>
<evidence type="ECO:0000313" key="1">
    <source>
        <dbReference type="EMBL" id="KAJ3015461.1"/>
    </source>
</evidence>
<proteinExistence type="predicted"/>
<gene>
    <name evidence="1" type="ORF">NUW54_g1038</name>
</gene>
<name>A0ACC1Q9V3_9APHY</name>
<dbReference type="Proteomes" id="UP001144978">
    <property type="component" value="Unassembled WGS sequence"/>
</dbReference>
<comment type="caution">
    <text evidence="1">The sequence shown here is derived from an EMBL/GenBank/DDBJ whole genome shotgun (WGS) entry which is preliminary data.</text>
</comment>